<dbReference type="EMBL" id="ML208407">
    <property type="protein sequence ID" value="TFK66378.1"/>
    <property type="molecule type" value="Genomic_DNA"/>
</dbReference>
<protein>
    <submittedName>
        <fullName evidence="1">Uncharacterized protein</fullName>
    </submittedName>
</protein>
<gene>
    <name evidence="1" type="ORF">BDN72DRAFT_844459</name>
</gene>
<organism evidence="1 2">
    <name type="scientific">Pluteus cervinus</name>
    <dbReference type="NCBI Taxonomy" id="181527"/>
    <lineage>
        <taxon>Eukaryota</taxon>
        <taxon>Fungi</taxon>
        <taxon>Dikarya</taxon>
        <taxon>Basidiomycota</taxon>
        <taxon>Agaricomycotina</taxon>
        <taxon>Agaricomycetes</taxon>
        <taxon>Agaricomycetidae</taxon>
        <taxon>Agaricales</taxon>
        <taxon>Pluteineae</taxon>
        <taxon>Pluteaceae</taxon>
        <taxon>Pluteus</taxon>
    </lineage>
</organism>
<proteinExistence type="predicted"/>
<dbReference type="Proteomes" id="UP000308600">
    <property type="component" value="Unassembled WGS sequence"/>
</dbReference>
<evidence type="ECO:0000313" key="1">
    <source>
        <dbReference type="EMBL" id="TFK66378.1"/>
    </source>
</evidence>
<sequence length="821" mass="91713">MTERDKLHDESMELDSINNVSSENSSDPTDKFWTFYLNQTSKADRDMVEDWKGTTDGILIFAGLFSAVITSFIIESYQSLQPAIDELTLRAIAQISLQLAAVNGTGDGSVAPYVLPDLNDYKPTKTATWVNIFWFTSLFFSLTCALTATLVQQWSREYIQSIERYQVPRQRGQVRAHLFQGLTQYKMSGFMDAIPALLHISVFTFFAGLFMLIHPINTTVGIVLFCLFLFGSALYFFTSLIALYYHSYPFSTPLSQWFLRIAKIWRLKKHTGKLSRLREAAAQSNDSALLEAYSYVLTAANEDREFEELLDVLPDFYAAQRSPTNLVNLLGEFYRNQGFRIRELLEDTKALQGRARDKKVLIFLNFMYTTTRLTVNPAASRVITDILTDWASLAFTDFLDDPNPYISNLAFAVAAHATSCTKDRMLIKQISTESDLTMSQVVDILQPIRDYQLPSLIEDGRKKVQSTRPFGYITSCFERYPRLRTLCPQVYSVLIHAGQTNLEVAYVQVAEIFLLEIYRAQLTSGMRDVVDMIYMFLCSLDKAALTDSMDLLRKFKDAHPHDRRITAAIARCEFRVDMLAQQPRRDANITADSTSSTLSPPRDEIHGGYSTASGFGSNTNNRPIQGRYKYHLSDEPVLTVMSPTTFSPPSSAGIFGQLQDPHSPSPRMGHSQHPPSQHTSPTPPLRLHLPPGASSPNHPGSHAALPPGASPARRGGSPWDAGASPLLPLAGGSSASPNQPQYVTAPGTDASLVAGLIDNDPIRRPSVSYGVGYRRGRDDDDSDNEHDYRGSRPAPSGRSSTPRPAPHRRDRTDYDEVSRVD</sequence>
<name>A0ACD3AKE0_9AGAR</name>
<keyword evidence="2" id="KW-1185">Reference proteome</keyword>
<feature type="non-terminal residue" evidence="1">
    <location>
        <position position="821"/>
    </location>
</feature>
<evidence type="ECO:0000313" key="2">
    <source>
        <dbReference type="Proteomes" id="UP000308600"/>
    </source>
</evidence>
<accession>A0ACD3AKE0</accession>
<reference evidence="1 2" key="1">
    <citation type="journal article" date="2019" name="Nat. Ecol. Evol.">
        <title>Megaphylogeny resolves global patterns of mushroom evolution.</title>
        <authorList>
            <person name="Varga T."/>
            <person name="Krizsan K."/>
            <person name="Foldi C."/>
            <person name="Dima B."/>
            <person name="Sanchez-Garcia M."/>
            <person name="Sanchez-Ramirez S."/>
            <person name="Szollosi G.J."/>
            <person name="Szarkandi J.G."/>
            <person name="Papp V."/>
            <person name="Albert L."/>
            <person name="Andreopoulos W."/>
            <person name="Angelini C."/>
            <person name="Antonin V."/>
            <person name="Barry K.W."/>
            <person name="Bougher N.L."/>
            <person name="Buchanan P."/>
            <person name="Buyck B."/>
            <person name="Bense V."/>
            <person name="Catcheside P."/>
            <person name="Chovatia M."/>
            <person name="Cooper J."/>
            <person name="Damon W."/>
            <person name="Desjardin D."/>
            <person name="Finy P."/>
            <person name="Geml J."/>
            <person name="Haridas S."/>
            <person name="Hughes K."/>
            <person name="Justo A."/>
            <person name="Karasinski D."/>
            <person name="Kautmanova I."/>
            <person name="Kiss B."/>
            <person name="Kocsube S."/>
            <person name="Kotiranta H."/>
            <person name="LaButti K.M."/>
            <person name="Lechner B.E."/>
            <person name="Liimatainen K."/>
            <person name="Lipzen A."/>
            <person name="Lukacs Z."/>
            <person name="Mihaltcheva S."/>
            <person name="Morgado L.N."/>
            <person name="Niskanen T."/>
            <person name="Noordeloos M.E."/>
            <person name="Ohm R.A."/>
            <person name="Ortiz-Santana B."/>
            <person name="Ovrebo C."/>
            <person name="Racz N."/>
            <person name="Riley R."/>
            <person name="Savchenko A."/>
            <person name="Shiryaev A."/>
            <person name="Soop K."/>
            <person name="Spirin V."/>
            <person name="Szebenyi C."/>
            <person name="Tomsovsky M."/>
            <person name="Tulloss R.E."/>
            <person name="Uehling J."/>
            <person name="Grigoriev I.V."/>
            <person name="Vagvolgyi C."/>
            <person name="Papp T."/>
            <person name="Martin F.M."/>
            <person name="Miettinen O."/>
            <person name="Hibbett D.S."/>
            <person name="Nagy L.G."/>
        </authorList>
    </citation>
    <scope>NUCLEOTIDE SEQUENCE [LARGE SCALE GENOMIC DNA]</scope>
    <source>
        <strain evidence="1 2">NL-1719</strain>
    </source>
</reference>